<dbReference type="PROSITE" id="PS50119">
    <property type="entry name" value="ZF_BBOX"/>
    <property type="match status" value="1"/>
</dbReference>
<organism evidence="3 4">
    <name type="scientific">Scylla paramamosain</name>
    <name type="common">Mud crab</name>
    <dbReference type="NCBI Taxonomy" id="85552"/>
    <lineage>
        <taxon>Eukaryota</taxon>
        <taxon>Metazoa</taxon>
        <taxon>Ecdysozoa</taxon>
        <taxon>Arthropoda</taxon>
        <taxon>Crustacea</taxon>
        <taxon>Multicrustacea</taxon>
        <taxon>Malacostraca</taxon>
        <taxon>Eumalacostraca</taxon>
        <taxon>Eucarida</taxon>
        <taxon>Decapoda</taxon>
        <taxon>Pleocyemata</taxon>
        <taxon>Brachyura</taxon>
        <taxon>Eubrachyura</taxon>
        <taxon>Portunoidea</taxon>
        <taxon>Portunidae</taxon>
        <taxon>Portuninae</taxon>
        <taxon>Scylla</taxon>
    </lineage>
</organism>
<gene>
    <name evidence="3" type="ORF">O3P69_017488</name>
</gene>
<keyword evidence="1" id="KW-0479">Metal-binding</keyword>
<dbReference type="SUPFAM" id="SSF57845">
    <property type="entry name" value="B-box zinc-binding domain"/>
    <property type="match status" value="1"/>
</dbReference>
<dbReference type="SMART" id="SM00336">
    <property type="entry name" value="BBOX"/>
    <property type="match status" value="1"/>
</dbReference>
<evidence type="ECO:0000313" key="4">
    <source>
        <dbReference type="Proteomes" id="UP001487740"/>
    </source>
</evidence>
<name>A0AAW0TZ79_SCYPA</name>
<keyword evidence="1" id="KW-0862">Zinc</keyword>
<dbReference type="InterPro" id="IPR000315">
    <property type="entry name" value="Znf_B-box"/>
</dbReference>
<sequence length="552" mass="59898">MDEQREVRLPCGHQYLAEGLGVAILTCPTCNVNHTVDLRDAHDLPPDLDLQKPRPCPVHGDPLRMWCKDCEEPACGMCGFDKHPMRSHNVVMATTFINSIRTDLLGRSHRMLHQATKEMVKNENAFIECEKMLLRLFQDSQTLHLMDNGLRSLIPAMEAATGVRALHFADKELKRIQAEAWKIPISEETDEGASSRPQIPVEAESSGMGALSLWMGQVSGGRARLMWHANKLLLCAFSGPSPHSQPVLQLLAVHSMGVPKFPEVFLELSVGPEPLGIVYIKLWGHLRRAQNFMLLCLGTLGPSFVGSHLLSVTMRGTPSEAVGAGMYRDARGEMSAMPLLTTLEWGGEYQVPETRGLLVASSGGKPEVDSLYSIVTGSGSQGAVCPCKFGWVSSGLEYLREAARYDPVEQVRRITLALQGVGRRLTLALQWCGETAHSGSAGCGETAHSGSAGCRETAHSGSAGVWGDGSLWLCRVWGDGSLWLCRVWGDGSLWLCRGVGRRLTLALQGVGRRLTLALQGVGRRLTLALQGCGETAHSGSAGVWGDGSLWFC</sequence>
<dbReference type="EMBL" id="JARAKH010000023">
    <property type="protein sequence ID" value="KAK8391897.1"/>
    <property type="molecule type" value="Genomic_DNA"/>
</dbReference>
<proteinExistence type="predicted"/>
<comment type="caution">
    <text evidence="3">The sequence shown here is derived from an EMBL/GenBank/DDBJ whole genome shotgun (WGS) entry which is preliminary data.</text>
</comment>
<protein>
    <recommendedName>
        <fullName evidence="2">B box-type domain-containing protein</fullName>
    </recommendedName>
</protein>
<feature type="domain" description="B box-type" evidence="2">
    <location>
        <begin position="51"/>
        <end position="93"/>
    </location>
</feature>
<reference evidence="3 4" key="1">
    <citation type="submission" date="2023-03" db="EMBL/GenBank/DDBJ databases">
        <title>High-quality genome of Scylla paramamosain provides insights in environmental adaptation.</title>
        <authorList>
            <person name="Zhang L."/>
        </authorList>
    </citation>
    <scope>NUCLEOTIDE SEQUENCE [LARGE SCALE GENOMIC DNA]</scope>
    <source>
        <strain evidence="3">LZ_2023a</strain>
        <tissue evidence="3">Muscle</tissue>
    </source>
</reference>
<evidence type="ECO:0000313" key="3">
    <source>
        <dbReference type="EMBL" id="KAK8391897.1"/>
    </source>
</evidence>
<dbReference type="GO" id="GO:0008270">
    <property type="term" value="F:zinc ion binding"/>
    <property type="evidence" value="ECO:0007669"/>
    <property type="project" value="UniProtKB-KW"/>
</dbReference>
<evidence type="ECO:0000256" key="1">
    <source>
        <dbReference type="PROSITE-ProRule" id="PRU00024"/>
    </source>
</evidence>
<dbReference type="Proteomes" id="UP001487740">
    <property type="component" value="Unassembled WGS sequence"/>
</dbReference>
<keyword evidence="4" id="KW-1185">Reference proteome</keyword>
<keyword evidence="1" id="KW-0863">Zinc-finger</keyword>
<dbReference type="Pfam" id="PF00643">
    <property type="entry name" value="zf-B_box"/>
    <property type="match status" value="1"/>
</dbReference>
<evidence type="ECO:0000259" key="2">
    <source>
        <dbReference type="PROSITE" id="PS50119"/>
    </source>
</evidence>
<dbReference type="AlphaFoldDB" id="A0AAW0TZ79"/>
<accession>A0AAW0TZ79</accession>
<dbReference type="Gene3D" id="3.30.160.60">
    <property type="entry name" value="Classic Zinc Finger"/>
    <property type="match status" value="1"/>
</dbReference>